<evidence type="ECO:0000256" key="8">
    <source>
        <dbReference type="ARBA" id="ARBA00031423"/>
    </source>
</evidence>
<sequence>MRPIDRLADRYGIARFYVGPDGAQVPVPDDTTHRILAALGVETDSEAAIERALERSAGREQPKLDAQGHRAYLPDWLETGGRCWGIVLQLYELRSARNLGIGDFADLATACRIAARDGADFVGTNPLNALFLAAPDRCSPFSPSNRRFLNPVYIAVDQVEGFDPSMLKAEEVERLRAAPLVDYEGVISLKYRLLKRLFDQWPGTIRDTRSPTQSASSAFHQFVHEGGEALYRHALFETLSIRMVESGHGAGWHEWPEEYRDPAGATVARFAERNAREIDFHAWLQWLAHSQLAEAEAAAHEAGMRIGLYLDFAVGEAPDGSATWSYPELALSDMSIGAPPDIFTAGGQNWGLAPLSPAALEAADFAPWRATMEALMSTAGALRLDHVMALWQLFYVPRDGVPVDGAHVRYPIAGLLEVLADVSNRHRTVVVGEDLGYVPEGFGAVMEVARILSYRILYFEGSDGRFRPAEHYPRLALACLSTHDLPTFAGWWRGDDVPLRLEQALIDETAAAGQADARTREREALVDALTEAGVLTGRDADAARAAARAPTGEIPETLTVAVHRFVARTPSMLAAVRLADLTGEREPTNLPGTLDSYPNWRPKSSVPLEELATHPLYRAVVSAVAEERPKP</sequence>
<evidence type="ECO:0000313" key="11">
    <source>
        <dbReference type="EMBL" id="MDQ0316485.1"/>
    </source>
</evidence>
<dbReference type="AlphaFoldDB" id="A0AAE4ATR7"/>
<accession>A0AAE4ATR7</accession>
<name>A0AAE4ATR7_9HYPH</name>
<keyword evidence="12" id="KW-1185">Reference proteome</keyword>
<keyword evidence="5 10" id="KW-0328">Glycosyltransferase</keyword>
<dbReference type="PANTHER" id="PTHR32438:SF5">
    <property type="entry name" value="4-ALPHA-GLUCANOTRANSFERASE DPE1, CHLOROPLASTIC_AMYLOPLASTIC"/>
    <property type="match status" value="1"/>
</dbReference>
<reference evidence="11" key="1">
    <citation type="submission" date="2023-07" db="EMBL/GenBank/DDBJ databases">
        <title>Genomic Encyclopedia of Type Strains, Phase IV (KMG-IV): sequencing the most valuable type-strain genomes for metagenomic binning, comparative biology and taxonomic classification.</title>
        <authorList>
            <person name="Goeker M."/>
        </authorList>
    </citation>
    <scope>NUCLEOTIDE SEQUENCE</scope>
    <source>
        <strain evidence="11">DSM 21202</strain>
    </source>
</reference>
<dbReference type="NCBIfam" id="TIGR00217">
    <property type="entry name" value="malQ"/>
    <property type="match status" value="1"/>
</dbReference>
<dbReference type="EMBL" id="JAUSUL010000003">
    <property type="protein sequence ID" value="MDQ0316485.1"/>
    <property type="molecule type" value="Genomic_DNA"/>
</dbReference>
<evidence type="ECO:0000256" key="4">
    <source>
        <dbReference type="ARBA" id="ARBA00020295"/>
    </source>
</evidence>
<evidence type="ECO:0000256" key="3">
    <source>
        <dbReference type="ARBA" id="ARBA00012560"/>
    </source>
</evidence>
<keyword evidence="7 10" id="KW-0119">Carbohydrate metabolism</keyword>
<dbReference type="EC" id="2.4.1.25" evidence="3 10"/>
<comment type="similarity">
    <text evidence="2 10">Belongs to the disproportionating enzyme family.</text>
</comment>
<evidence type="ECO:0000256" key="1">
    <source>
        <dbReference type="ARBA" id="ARBA00000439"/>
    </source>
</evidence>
<organism evidence="11 12">
    <name type="scientific">Amorphus orientalis</name>
    <dbReference type="NCBI Taxonomy" id="649198"/>
    <lineage>
        <taxon>Bacteria</taxon>
        <taxon>Pseudomonadati</taxon>
        <taxon>Pseudomonadota</taxon>
        <taxon>Alphaproteobacteria</taxon>
        <taxon>Hyphomicrobiales</taxon>
        <taxon>Amorphaceae</taxon>
        <taxon>Amorphus</taxon>
    </lineage>
</organism>
<comment type="caution">
    <text evidence="11">The sequence shown here is derived from an EMBL/GenBank/DDBJ whole genome shotgun (WGS) entry which is preliminary data.</text>
</comment>
<dbReference type="SUPFAM" id="SSF51445">
    <property type="entry name" value="(Trans)glycosidases"/>
    <property type="match status" value="1"/>
</dbReference>
<keyword evidence="6 10" id="KW-0808">Transferase</keyword>
<comment type="catalytic activity">
    <reaction evidence="1 10">
        <text>Transfers a segment of a (1-&gt;4)-alpha-D-glucan to a new position in an acceptor, which may be glucose or a (1-&gt;4)-alpha-D-glucan.</text>
        <dbReference type="EC" id="2.4.1.25"/>
    </reaction>
</comment>
<dbReference type="Proteomes" id="UP001229244">
    <property type="component" value="Unassembled WGS sequence"/>
</dbReference>
<proteinExistence type="inferred from homology"/>
<dbReference type="GO" id="GO:0004134">
    <property type="term" value="F:4-alpha-glucanotransferase activity"/>
    <property type="evidence" value="ECO:0007669"/>
    <property type="project" value="UniProtKB-EC"/>
</dbReference>
<evidence type="ECO:0000256" key="5">
    <source>
        <dbReference type="ARBA" id="ARBA00022676"/>
    </source>
</evidence>
<evidence type="ECO:0000256" key="7">
    <source>
        <dbReference type="ARBA" id="ARBA00023277"/>
    </source>
</evidence>
<dbReference type="PANTHER" id="PTHR32438">
    <property type="entry name" value="4-ALPHA-GLUCANOTRANSFERASE DPE1, CHLOROPLASTIC/AMYLOPLASTIC"/>
    <property type="match status" value="1"/>
</dbReference>
<gene>
    <name evidence="11" type="ORF">J2S73_002961</name>
</gene>
<evidence type="ECO:0000256" key="6">
    <source>
        <dbReference type="ARBA" id="ARBA00022679"/>
    </source>
</evidence>
<evidence type="ECO:0000256" key="9">
    <source>
        <dbReference type="ARBA" id="ARBA00031501"/>
    </source>
</evidence>
<dbReference type="Pfam" id="PF02446">
    <property type="entry name" value="Glyco_hydro_77"/>
    <property type="match status" value="1"/>
</dbReference>
<evidence type="ECO:0000313" key="12">
    <source>
        <dbReference type="Proteomes" id="UP001229244"/>
    </source>
</evidence>
<evidence type="ECO:0000256" key="2">
    <source>
        <dbReference type="ARBA" id="ARBA00005684"/>
    </source>
</evidence>
<dbReference type="Gene3D" id="3.20.20.80">
    <property type="entry name" value="Glycosidases"/>
    <property type="match status" value="1"/>
</dbReference>
<dbReference type="InterPro" id="IPR017853">
    <property type="entry name" value="GH"/>
</dbReference>
<dbReference type="InterPro" id="IPR003385">
    <property type="entry name" value="Glyco_hydro_77"/>
</dbReference>
<dbReference type="GO" id="GO:0005975">
    <property type="term" value="P:carbohydrate metabolic process"/>
    <property type="evidence" value="ECO:0007669"/>
    <property type="project" value="InterPro"/>
</dbReference>
<dbReference type="RefSeq" id="WP_306886370.1">
    <property type="nucleotide sequence ID" value="NZ_JAUSUL010000003.1"/>
</dbReference>
<evidence type="ECO:0000256" key="10">
    <source>
        <dbReference type="RuleBase" id="RU361207"/>
    </source>
</evidence>
<protein>
    <recommendedName>
        <fullName evidence="4 10">4-alpha-glucanotransferase</fullName>
        <ecNumber evidence="3 10">2.4.1.25</ecNumber>
    </recommendedName>
    <alternativeName>
        <fullName evidence="8 10">Amylomaltase</fullName>
    </alternativeName>
    <alternativeName>
        <fullName evidence="9 10">Disproportionating enzyme</fullName>
    </alternativeName>
</protein>